<reference evidence="3 4" key="1">
    <citation type="journal article" date="2015" name="Genome Announc.">
        <title>Complete Genome Sequence of the Type Strain Corynebacterium testudinoris DSM 44614, Recovered from Necrotic Lesions in the Mouth of a Tortoise.</title>
        <authorList>
            <person name="Ruckert C."/>
            <person name="Kriete M."/>
            <person name="Jaenicke S."/>
            <person name="Winkler A."/>
            <person name="Tauch A."/>
        </authorList>
    </citation>
    <scope>NUCLEOTIDE SEQUENCE [LARGE SCALE GENOMIC DNA]</scope>
    <source>
        <strain evidence="3 4">DSM 44614</strain>
    </source>
</reference>
<dbReference type="CDD" id="cd00293">
    <property type="entry name" value="USP-like"/>
    <property type="match status" value="1"/>
</dbReference>
<sequence length="160" mass="17179">MSTMLIAYDGSAEARRAMAYAARLLVPTEVEVITAWEPMHRTAARTIGMSGLHQAEWVPGAEDDDPSYSKARATCREGMELAESLGLTARAHLVEAETALWCAIVDAAQELRPDVIVAGTRAMSGWRSLWQPSTAGSVLQNAGIPVFIVPPADEPEDSGE</sequence>
<dbReference type="EMBL" id="CP011545">
    <property type="protein sequence ID" value="AKK09859.1"/>
    <property type="molecule type" value="Genomic_DNA"/>
</dbReference>
<dbReference type="Gene3D" id="3.40.50.620">
    <property type="entry name" value="HUPs"/>
    <property type="match status" value="1"/>
</dbReference>
<dbReference type="KEGG" id="cted:CTEST_12265"/>
<dbReference type="InterPro" id="IPR014729">
    <property type="entry name" value="Rossmann-like_a/b/a_fold"/>
</dbReference>
<evidence type="ECO:0000256" key="1">
    <source>
        <dbReference type="ARBA" id="ARBA00008791"/>
    </source>
</evidence>
<proteinExistence type="inferred from homology"/>
<dbReference type="SUPFAM" id="SSF52402">
    <property type="entry name" value="Adenine nucleotide alpha hydrolases-like"/>
    <property type="match status" value="1"/>
</dbReference>
<dbReference type="PRINTS" id="PR01438">
    <property type="entry name" value="UNVRSLSTRESS"/>
</dbReference>
<dbReference type="Proteomes" id="UP000035540">
    <property type="component" value="Chromosome"/>
</dbReference>
<dbReference type="InterPro" id="IPR006016">
    <property type="entry name" value="UspA"/>
</dbReference>
<reference evidence="4" key="2">
    <citation type="submission" date="2015-05" db="EMBL/GenBank/DDBJ databases">
        <title>Complete genome sequence of Corynebacterium testudinoris DSM 44614, recovered from necrotic lesions in the mouth of a tortoise.</title>
        <authorList>
            <person name="Ruckert C."/>
            <person name="Albersmeier A."/>
            <person name="Winkler A."/>
            <person name="Tauch A."/>
        </authorList>
    </citation>
    <scope>NUCLEOTIDE SEQUENCE [LARGE SCALE GENOMIC DNA]</scope>
    <source>
        <strain evidence="4">DSM 44614</strain>
    </source>
</reference>
<organism evidence="3 4">
    <name type="scientific">Corynebacterium testudinoris</name>
    <dbReference type="NCBI Taxonomy" id="136857"/>
    <lineage>
        <taxon>Bacteria</taxon>
        <taxon>Bacillati</taxon>
        <taxon>Actinomycetota</taxon>
        <taxon>Actinomycetes</taxon>
        <taxon>Mycobacteriales</taxon>
        <taxon>Corynebacteriaceae</taxon>
        <taxon>Corynebacterium</taxon>
    </lineage>
</organism>
<evidence type="ECO:0000313" key="4">
    <source>
        <dbReference type="Proteomes" id="UP000035540"/>
    </source>
</evidence>
<feature type="domain" description="UspA" evidence="2">
    <location>
        <begin position="3"/>
        <end position="150"/>
    </location>
</feature>
<protein>
    <submittedName>
        <fullName evidence="3">Universal stress protein UspA-like protein</fullName>
    </submittedName>
</protein>
<dbReference type="InterPro" id="IPR006015">
    <property type="entry name" value="Universal_stress_UspA"/>
</dbReference>
<accession>A0A0G3H935</accession>
<comment type="similarity">
    <text evidence="1">Belongs to the universal stress protein A family.</text>
</comment>
<dbReference type="AlphaFoldDB" id="A0A0G3H935"/>
<dbReference type="STRING" id="136857.CTEST_12265"/>
<dbReference type="PATRIC" id="fig|136857.5.peg.2422"/>
<evidence type="ECO:0000259" key="2">
    <source>
        <dbReference type="Pfam" id="PF00582"/>
    </source>
</evidence>
<keyword evidence="4" id="KW-1185">Reference proteome</keyword>
<evidence type="ECO:0000313" key="3">
    <source>
        <dbReference type="EMBL" id="AKK09859.1"/>
    </source>
</evidence>
<name>A0A0G3H935_9CORY</name>
<gene>
    <name evidence="3" type="ORF">CTEST_12265</name>
</gene>
<dbReference type="Pfam" id="PF00582">
    <property type="entry name" value="Usp"/>
    <property type="match status" value="1"/>
</dbReference>